<name>A0A512E1Z8_9PROT</name>
<sequence length="309" mass="31422">MSTDTYATPPIRGPGVLETSTTMTAGTHVHRRISWAAIFGGVILALAIQLVLSLLGAGIGLGTVSTNAGDAPSASSLGIGTGIWWVISSCLAIAAGGYVAAWLAGVEIRFDGVLHGLITWGITTLVTFWLLTSAIGGIIGGGFSALGTVTSAAGSGLSDAARPIAEATGVSPDMLQQQAQAYLQPTNPDPTTMSPQDAQKAVATDLVTYAGGGADAAAAKERIINIMAVQMKISHDEAARNFDEGQAKLKQTRDQAVQTAKDTADASASAASRTSFAGFAVLLLGAVAAAVGGSFAVQRRLQVTQRVVR</sequence>
<feature type="transmembrane region" description="Helical" evidence="1">
    <location>
        <begin position="33"/>
        <end position="62"/>
    </location>
</feature>
<dbReference type="AlphaFoldDB" id="A0A512E1Z8"/>
<evidence type="ECO:0000256" key="1">
    <source>
        <dbReference type="SAM" id="Phobius"/>
    </source>
</evidence>
<keyword evidence="1" id="KW-1133">Transmembrane helix</keyword>
<protein>
    <recommendedName>
        <fullName evidence="4">PhnA-like protein</fullName>
    </recommendedName>
</protein>
<comment type="caution">
    <text evidence="2">The sequence shown here is derived from an EMBL/GenBank/DDBJ whole genome shotgun (WGS) entry which is preliminary data.</text>
</comment>
<gene>
    <name evidence="2" type="ORF">SAE02_68990</name>
</gene>
<keyword evidence="1" id="KW-0472">Membrane</keyword>
<feature type="transmembrane region" description="Helical" evidence="1">
    <location>
        <begin position="82"/>
        <end position="105"/>
    </location>
</feature>
<keyword evidence="1" id="KW-0812">Transmembrane</keyword>
<keyword evidence="3" id="KW-1185">Reference proteome</keyword>
<evidence type="ECO:0000313" key="3">
    <source>
        <dbReference type="Proteomes" id="UP000321523"/>
    </source>
</evidence>
<dbReference type="OrthoDB" id="7351382at2"/>
<evidence type="ECO:0008006" key="4">
    <source>
        <dbReference type="Google" id="ProtNLM"/>
    </source>
</evidence>
<evidence type="ECO:0000313" key="2">
    <source>
        <dbReference type="EMBL" id="GEO42751.1"/>
    </source>
</evidence>
<organism evidence="2 3">
    <name type="scientific">Skermanella aerolata</name>
    <dbReference type="NCBI Taxonomy" id="393310"/>
    <lineage>
        <taxon>Bacteria</taxon>
        <taxon>Pseudomonadati</taxon>
        <taxon>Pseudomonadota</taxon>
        <taxon>Alphaproteobacteria</taxon>
        <taxon>Rhodospirillales</taxon>
        <taxon>Azospirillaceae</taxon>
        <taxon>Skermanella</taxon>
    </lineage>
</organism>
<dbReference type="EMBL" id="BJYZ01000049">
    <property type="protein sequence ID" value="GEO42751.1"/>
    <property type="molecule type" value="Genomic_DNA"/>
</dbReference>
<proteinExistence type="predicted"/>
<dbReference type="Proteomes" id="UP000321523">
    <property type="component" value="Unassembled WGS sequence"/>
</dbReference>
<accession>A0A512E1Z8</accession>
<dbReference type="RefSeq" id="WP_044436437.1">
    <property type="nucleotide sequence ID" value="NZ_BJYZ01000049.1"/>
</dbReference>
<feature type="transmembrane region" description="Helical" evidence="1">
    <location>
        <begin position="276"/>
        <end position="297"/>
    </location>
</feature>
<feature type="transmembrane region" description="Helical" evidence="1">
    <location>
        <begin position="117"/>
        <end position="139"/>
    </location>
</feature>
<reference evidence="2 3" key="1">
    <citation type="submission" date="2019-07" db="EMBL/GenBank/DDBJ databases">
        <title>Whole genome shotgun sequence of Skermanella aerolata NBRC 106429.</title>
        <authorList>
            <person name="Hosoyama A."/>
            <person name="Uohara A."/>
            <person name="Ohji S."/>
            <person name="Ichikawa N."/>
        </authorList>
    </citation>
    <scope>NUCLEOTIDE SEQUENCE [LARGE SCALE GENOMIC DNA]</scope>
    <source>
        <strain evidence="2 3">NBRC 106429</strain>
    </source>
</reference>